<keyword evidence="2" id="KW-1185">Reference proteome</keyword>
<dbReference type="EMBL" id="BSXT01001311">
    <property type="protein sequence ID" value="GMF41129.1"/>
    <property type="molecule type" value="Genomic_DNA"/>
</dbReference>
<organism evidence="1 2">
    <name type="scientific">Phytophthora fragariaefolia</name>
    <dbReference type="NCBI Taxonomy" id="1490495"/>
    <lineage>
        <taxon>Eukaryota</taxon>
        <taxon>Sar</taxon>
        <taxon>Stramenopiles</taxon>
        <taxon>Oomycota</taxon>
        <taxon>Peronosporomycetes</taxon>
        <taxon>Peronosporales</taxon>
        <taxon>Peronosporaceae</taxon>
        <taxon>Phytophthora</taxon>
    </lineage>
</organism>
<reference evidence="1" key="1">
    <citation type="submission" date="2023-04" db="EMBL/GenBank/DDBJ databases">
        <title>Phytophthora fragariaefolia NBRC 109709.</title>
        <authorList>
            <person name="Ichikawa N."/>
            <person name="Sato H."/>
            <person name="Tonouchi N."/>
        </authorList>
    </citation>
    <scope>NUCLEOTIDE SEQUENCE</scope>
    <source>
        <strain evidence="1">NBRC 109709</strain>
    </source>
</reference>
<comment type="caution">
    <text evidence="1">The sequence shown here is derived from an EMBL/GenBank/DDBJ whole genome shotgun (WGS) entry which is preliminary data.</text>
</comment>
<evidence type="ECO:0000313" key="2">
    <source>
        <dbReference type="Proteomes" id="UP001165121"/>
    </source>
</evidence>
<gene>
    <name evidence="1" type="ORF">Pfra01_001289500</name>
</gene>
<dbReference type="OrthoDB" id="142402at2759"/>
<accession>A0A9W7CSW0</accession>
<sequence length="129" mass="15204">MIRARIYYLIAVVSDYTNALERHIGTHFVMKKSHDIEGLALWQHIREGFNHEQQYRSVIHLREAMDIVDIIVHNLNKGHGSQPCFCDDCKLSRAPERHKERPNELIMVALPKTQFYVYFRGTSPRQTTR</sequence>
<evidence type="ECO:0000313" key="1">
    <source>
        <dbReference type="EMBL" id="GMF41129.1"/>
    </source>
</evidence>
<dbReference type="Proteomes" id="UP001165121">
    <property type="component" value="Unassembled WGS sequence"/>
</dbReference>
<protein>
    <submittedName>
        <fullName evidence="1">Unnamed protein product</fullName>
    </submittedName>
</protein>
<name>A0A9W7CSW0_9STRA</name>
<dbReference type="AlphaFoldDB" id="A0A9W7CSW0"/>
<proteinExistence type="predicted"/>